<keyword evidence="3 13" id="KW-0812">Transmembrane</keyword>
<sequence length="1242" mass="137399">MQALTSLLLLVLCLPGVYSEGGLSYKIREELPAGTFIGNILTDAKILDTVAPGEQKLIRLRLLSQAGSGSPALFNVSEVSGELFTAQRLDAESLCDVAITCKRTVDVAVQKDKELLKVLKVEVLIEDANDHVPLFAKKEIEVQFLDGDTNKQKSIAKATDGDVGVNNSHITYRLEKEESSDPFRLDVTTRPDGSSDLYLYLDGKLDRETKQGYKVRILAEDNGKPPKKSSLDVNIVVADVNDNAPVFEKSKYNVTTENEVNKSRAIVYVKANDADSGKNGQVSYKFSPRTSSGAKKLFELDANTGAIYLSQKISVEQPTKYRLFVEAVDGAERPLSAQVVVHVQIIHSQNNPPKISINFVSSTAKITEGANSESFVAYVQVKDPDVGENGKVGCTLMHEYFRLRSLNEDDYEVVIKKPVDRETNEHFNVTITCRDQGSPPLQSESNFRVEVDDINDEYPVFERSIYDVTFEENSIIGIKVEAVSARDKDIGQNGEVRYFLDREALPYFIVDPQTGIIRTVTVFDRESTSKKEFKIYAKDLGEPSHTSSATMRVNVLDVNDEAPVFTQDLFHFKTYENQLPKFPVGFINASDRDLGDGGKLSYSLITDENQVLPFWISDDGFLSVGQQLDHEYQNSYRFKVFVKDNGKPSLNNTVNVLVDVLDENDNRPYFLFPSVNNFSMAIYYYPDGEKEITVLQATDRDSGENARLNYEIVSGNDNGLFAVDALYGSLSFAREANRDDNGLYMLQLMVKDRGKPPLSTTANFSLSLVVSNETSNKNGEFLAPTNGGVGQNLLIVIALIAVTGSVGLVILITICVIRWNDRRQNSSRLTSSSSSASSGGHQNSSKCLPTPQISTALELGPSLQNDNTLKGNSTFRTSQRNQDHNIFNPCHGKQSEIFQPTAATVNQGQKLTQDGRASEPVFLSTYDCRSESSGDSSNNDSGRGWSECDAGHLNDQADPTRPISTSQYLLYRPRPDDAQQSNKQQQRPHLSNVETNPYVRGVFRPKLQDSASKSTMLYNKLLLQGSSPTISNPSAISRDEHPSYSRSNSPSPASFQISQQRRPPVPQTQLQHHHQLQYPYSGRGFDHQLPHLGTRHHYNPHSPEGDDNNSNNTFDGPPMQQQQQTPFYATAHHPTRSLWPLGTAASATNRCPLLEPSGYSGYSGYSGTSGCPSLRQMAPDASADHYRTLLPNPPRVTPTHGGSDPDVGVDNPKYSTNYGKSSPVDHTYEEPNSHFGLNDVIV</sequence>
<feature type="compositionally biased region" description="Polar residues" evidence="12">
    <location>
        <begin position="862"/>
        <end position="880"/>
    </location>
</feature>
<feature type="compositionally biased region" description="Low complexity" evidence="12">
    <location>
        <begin position="931"/>
        <end position="945"/>
    </location>
</feature>
<keyword evidence="7" id="KW-0130">Cell adhesion</keyword>
<dbReference type="PANTHER" id="PTHR24028">
    <property type="entry name" value="CADHERIN-87A"/>
    <property type="match status" value="1"/>
</dbReference>
<evidence type="ECO:0000256" key="3">
    <source>
        <dbReference type="ARBA" id="ARBA00022692"/>
    </source>
</evidence>
<feature type="domain" description="Cadherin" evidence="15">
    <location>
        <begin position="248"/>
        <end position="355"/>
    </location>
</feature>
<feature type="compositionally biased region" description="Low complexity" evidence="12">
    <location>
        <begin position="1044"/>
        <end position="1054"/>
    </location>
</feature>
<name>A0A411DZ24_OCTVU</name>
<feature type="domain" description="Cadherin" evidence="15">
    <location>
        <begin position="462"/>
        <end position="565"/>
    </location>
</feature>
<dbReference type="GO" id="GO:0005509">
    <property type="term" value="F:calcium ion binding"/>
    <property type="evidence" value="ECO:0007669"/>
    <property type="project" value="UniProtKB-UniRule"/>
</dbReference>
<evidence type="ECO:0000256" key="5">
    <source>
        <dbReference type="ARBA" id="ARBA00022737"/>
    </source>
</evidence>
<dbReference type="InterPro" id="IPR020894">
    <property type="entry name" value="Cadherin_CS"/>
</dbReference>
<keyword evidence="6 11" id="KW-0106">Calcium</keyword>
<evidence type="ECO:0000256" key="2">
    <source>
        <dbReference type="ARBA" id="ARBA00022475"/>
    </source>
</evidence>
<evidence type="ECO:0000256" key="14">
    <source>
        <dbReference type="SAM" id="SignalP"/>
    </source>
</evidence>
<dbReference type="Pfam" id="PF00028">
    <property type="entry name" value="Cadherin"/>
    <property type="match status" value="6"/>
</dbReference>
<keyword evidence="8 13" id="KW-1133">Transmembrane helix</keyword>
<evidence type="ECO:0000256" key="7">
    <source>
        <dbReference type="ARBA" id="ARBA00022889"/>
    </source>
</evidence>
<evidence type="ECO:0000256" key="13">
    <source>
        <dbReference type="SAM" id="Phobius"/>
    </source>
</evidence>
<dbReference type="FunFam" id="2.60.40.60:FF:000092">
    <property type="entry name" value="Protocadherin 8"/>
    <property type="match status" value="1"/>
</dbReference>
<organism evidence="16">
    <name type="scientific">Octopus vulgaris</name>
    <name type="common">Common octopus</name>
    <dbReference type="NCBI Taxonomy" id="6645"/>
    <lineage>
        <taxon>Eukaryota</taxon>
        <taxon>Metazoa</taxon>
        <taxon>Spiralia</taxon>
        <taxon>Lophotrochozoa</taxon>
        <taxon>Mollusca</taxon>
        <taxon>Cephalopoda</taxon>
        <taxon>Coleoidea</taxon>
        <taxon>Octopodiformes</taxon>
        <taxon>Octopoda</taxon>
        <taxon>Incirrata</taxon>
        <taxon>Octopodidae</taxon>
        <taxon>Octopus</taxon>
    </lineage>
</organism>
<feature type="signal peptide" evidence="14">
    <location>
        <begin position="1"/>
        <end position="19"/>
    </location>
</feature>
<keyword evidence="9 13" id="KW-0472">Membrane</keyword>
<feature type="compositionally biased region" description="Polar residues" evidence="12">
    <location>
        <begin position="1025"/>
        <end position="1035"/>
    </location>
</feature>
<dbReference type="FunFam" id="2.60.40.60:FF:000002">
    <property type="entry name" value="Protocadherin alpha 2"/>
    <property type="match status" value="1"/>
</dbReference>
<dbReference type="FunFam" id="2.60.40.60:FF:000134">
    <property type="entry name" value="protocadherin Fat 4"/>
    <property type="match status" value="1"/>
</dbReference>
<keyword evidence="4 14" id="KW-0732">Signal</keyword>
<feature type="region of interest" description="Disordered" evidence="12">
    <location>
        <begin position="926"/>
        <end position="962"/>
    </location>
</feature>
<feature type="domain" description="Cadherin" evidence="15">
    <location>
        <begin position="358"/>
        <end position="461"/>
    </location>
</feature>
<dbReference type="FunFam" id="2.60.40.60:FF:000005">
    <property type="entry name" value="Protocadherin 9"/>
    <property type="match status" value="1"/>
</dbReference>
<dbReference type="FunFam" id="2.60.40.60:FF:000015">
    <property type="entry name" value="FAT atypical cadherin 1"/>
    <property type="match status" value="1"/>
</dbReference>
<evidence type="ECO:0000256" key="1">
    <source>
        <dbReference type="ARBA" id="ARBA00004251"/>
    </source>
</evidence>
<dbReference type="PROSITE" id="PS00232">
    <property type="entry name" value="CADHERIN_1"/>
    <property type="match status" value="2"/>
</dbReference>
<dbReference type="PRINTS" id="PR00205">
    <property type="entry name" value="CADHERIN"/>
</dbReference>
<dbReference type="GO" id="GO:0005886">
    <property type="term" value="C:plasma membrane"/>
    <property type="evidence" value="ECO:0007669"/>
    <property type="project" value="UniProtKB-SubCell"/>
</dbReference>
<feature type="region of interest" description="Disordered" evidence="12">
    <location>
        <begin position="976"/>
        <end position="997"/>
    </location>
</feature>
<reference evidence="16" key="1">
    <citation type="journal article" date="2019" name="Front. Physiol.">
        <title>In silico Identification and Expression of Protocadherin Gene Family in Octopus vulgaris.</title>
        <authorList>
            <person name="Styfhals R."/>
            <person name="Seuntjens E."/>
            <person name="Simakov O."/>
            <person name="Sanges R."/>
            <person name="Fiorito G."/>
        </authorList>
    </citation>
    <scope>NUCLEOTIDE SEQUENCE</scope>
    <source>
        <strain evidence="16">C32730_g4_i1</strain>
    </source>
</reference>
<dbReference type="Gene3D" id="2.60.40.60">
    <property type="entry name" value="Cadherins"/>
    <property type="match status" value="7"/>
</dbReference>
<dbReference type="SMART" id="SM00112">
    <property type="entry name" value="CA"/>
    <property type="match status" value="7"/>
</dbReference>
<evidence type="ECO:0000256" key="4">
    <source>
        <dbReference type="ARBA" id="ARBA00022729"/>
    </source>
</evidence>
<dbReference type="InterPro" id="IPR002126">
    <property type="entry name" value="Cadherin-like_dom"/>
</dbReference>
<dbReference type="CDD" id="cd11304">
    <property type="entry name" value="Cadherin_repeat"/>
    <property type="match status" value="7"/>
</dbReference>
<evidence type="ECO:0000256" key="10">
    <source>
        <dbReference type="ARBA" id="ARBA00023180"/>
    </source>
</evidence>
<feature type="region of interest" description="Disordered" evidence="12">
    <location>
        <begin position="862"/>
        <end position="892"/>
    </location>
</feature>
<dbReference type="GO" id="GO:0007156">
    <property type="term" value="P:homophilic cell adhesion via plasma membrane adhesion molecules"/>
    <property type="evidence" value="ECO:0007669"/>
    <property type="project" value="InterPro"/>
</dbReference>
<keyword evidence="10" id="KW-0325">Glycoprotein</keyword>
<feature type="region of interest" description="Disordered" evidence="12">
    <location>
        <begin position="1025"/>
        <end position="1123"/>
    </location>
</feature>
<dbReference type="FunFam" id="2.60.40.60:FF:000004">
    <property type="entry name" value="Protocadherin 1 gamma 2"/>
    <property type="match status" value="1"/>
</dbReference>
<proteinExistence type="evidence at transcript level"/>
<feature type="chain" id="PRO_5018974809" evidence="14">
    <location>
        <begin position="20"/>
        <end position="1242"/>
    </location>
</feature>
<comment type="subcellular location">
    <subcellularLocation>
        <location evidence="1">Cell membrane</location>
        <topology evidence="1">Single-pass type I membrane protein</topology>
    </subcellularLocation>
</comment>
<evidence type="ECO:0000256" key="9">
    <source>
        <dbReference type="ARBA" id="ARBA00023136"/>
    </source>
</evidence>
<feature type="region of interest" description="Disordered" evidence="12">
    <location>
        <begin position="826"/>
        <end position="849"/>
    </location>
</feature>
<feature type="compositionally biased region" description="Polar residues" evidence="12">
    <location>
        <begin position="978"/>
        <end position="995"/>
    </location>
</feature>
<feature type="domain" description="Cadherin" evidence="15">
    <location>
        <begin position="158"/>
        <end position="247"/>
    </location>
</feature>
<dbReference type="EMBL" id="MK216682">
    <property type="protein sequence ID" value="QBA31150.1"/>
    <property type="molecule type" value="mRNA"/>
</dbReference>
<evidence type="ECO:0000256" key="11">
    <source>
        <dbReference type="PROSITE-ProRule" id="PRU00043"/>
    </source>
</evidence>
<dbReference type="AlphaFoldDB" id="A0A411DZ24"/>
<evidence type="ECO:0000256" key="6">
    <source>
        <dbReference type="ARBA" id="ARBA00022837"/>
    </source>
</evidence>
<dbReference type="PANTHER" id="PTHR24028:SF146">
    <property type="entry name" value="CADHERIN 96CB, ISOFORM D-RELATED"/>
    <property type="match status" value="1"/>
</dbReference>
<accession>A0A411DZ24</accession>
<feature type="domain" description="Cadherin" evidence="15">
    <location>
        <begin position="566"/>
        <end position="670"/>
    </location>
</feature>
<dbReference type="InterPro" id="IPR050174">
    <property type="entry name" value="Protocadherin/Cadherin-CA"/>
</dbReference>
<feature type="compositionally biased region" description="Polar residues" evidence="12">
    <location>
        <begin position="1108"/>
        <end position="1123"/>
    </location>
</feature>
<feature type="compositionally biased region" description="Low complexity" evidence="12">
    <location>
        <begin position="826"/>
        <end position="845"/>
    </location>
</feature>
<evidence type="ECO:0000256" key="12">
    <source>
        <dbReference type="SAM" id="MobiDB-lite"/>
    </source>
</evidence>
<dbReference type="SUPFAM" id="SSF49313">
    <property type="entry name" value="Cadherin-like"/>
    <property type="match status" value="6"/>
</dbReference>
<feature type="transmembrane region" description="Helical" evidence="13">
    <location>
        <begin position="793"/>
        <end position="819"/>
    </location>
</feature>
<feature type="domain" description="Cadherin" evidence="15">
    <location>
        <begin position="692"/>
        <end position="786"/>
    </location>
</feature>
<dbReference type="Pfam" id="PF08266">
    <property type="entry name" value="Cadherin_2"/>
    <property type="match status" value="1"/>
</dbReference>
<keyword evidence="5" id="KW-0677">Repeat</keyword>
<evidence type="ECO:0000313" key="16">
    <source>
        <dbReference type="EMBL" id="QBA31150.1"/>
    </source>
</evidence>
<evidence type="ECO:0000259" key="15">
    <source>
        <dbReference type="PROSITE" id="PS50268"/>
    </source>
</evidence>
<dbReference type="InterPro" id="IPR015919">
    <property type="entry name" value="Cadherin-like_sf"/>
</dbReference>
<keyword evidence="2" id="KW-1003">Cell membrane</keyword>
<feature type="region of interest" description="Disordered" evidence="12">
    <location>
        <begin position="1190"/>
        <end position="1242"/>
    </location>
</feature>
<dbReference type="InterPro" id="IPR013164">
    <property type="entry name" value="Cadherin_N"/>
</dbReference>
<dbReference type="PROSITE" id="PS50268">
    <property type="entry name" value="CADHERIN_2"/>
    <property type="match status" value="7"/>
</dbReference>
<evidence type="ECO:0000256" key="8">
    <source>
        <dbReference type="ARBA" id="ARBA00022989"/>
    </source>
</evidence>
<protein>
    <submittedName>
        <fullName evidence="16">Protocadherin</fullName>
    </submittedName>
</protein>
<feature type="domain" description="Cadherin" evidence="15">
    <location>
        <begin position="19"/>
        <end position="135"/>
    </location>
</feature>